<keyword evidence="1" id="KW-0805">Transcription regulation</keyword>
<dbReference type="Proteomes" id="UP000567922">
    <property type="component" value="Unassembled WGS sequence"/>
</dbReference>
<gene>
    <name evidence="6" type="ORF">FHU29_001038</name>
</gene>
<sequence length="189" mass="21739">METVRERRRLQTREEILAAAWTAAREDGLARLSLRDLARRVGMRAPSLYSYFPSKEAIYDAMFAYGQQEFADQVAETPRTGSPRDVFRRAAHSFFDFCVKDPVRYLLLFQRTIPEFEPSPESYRLAEQNLGKFAQFMKDCGVTDPRAIDMWTAMLTGLVSQQLSNDPGGDRWARLLDDLVDLYCDHIGL</sequence>
<protein>
    <submittedName>
        <fullName evidence="6">AcrR family transcriptional regulator</fullName>
    </submittedName>
</protein>
<dbReference type="PROSITE" id="PS50977">
    <property type="entry name" value="HTH_TETR_2"/>
    <property type="match status" value="1"/>
</dbReference>
<dbReference type="GO" id="GO:0003700">
    <property type="term" value="F:DNA-binding transcription factor activity"/>
    <property type="evidence" value="ECO:0007669"/>
    <property type="project" value="TreeGrafter"/>
</dbReference>
<feature type="DNA-binding region" description="H-T-H motif" evidence="4">
    <location>
        <begin position="33"/>
        <end position="52"/>
    </location>
</feature>
<keyword evidence="7" id="KW-1185">Reference proteome</keyword>
<evidence type="ECO:0000313" key="6">
    <source>
        <dbReference type="EMBL" id="MBB3036604.1"/>
    </source>
</evidence>
<accession>A0A839RKA3</accession>
<dbReference type="OrthoDB" id="8222629at2"/>
<dbReference type="PANTHER" id="PTHR30055">
    <property type="entry name" value="HTH-TYPE TRANSCRIPTIONAL REGULATOR RUTR"/>
    <property type="match status" value="1"/>
</dbReference>
<dbReference type="Pfam" id="PF00440">
    <property type="entry name" value="TetR_N"/>
    <property type="match status" value="1"/>
</dbReference>
<dbReference type="EMBL" id="JACHWS010000001">
    <property type="protein sequence ID" value="MBB3036604.1"/>
    <property type="molecule type" value="Genomic_DNA"/>
</dbReference>
<comment type="caution">
    <text evidence="6">The sequence shown here is derived from an EMBL/GenBank/DDBJ whole genome shotgun (WGS) entry which is preliminary data.</text>
</comment>
<proteinExistence type="predicted"/>
<evidence type="ECO:0000313" key="7">
    <source>
        <dbReference type="Proteomes" id="UP000567922"/>
    </source>
</evidence>
<dbReference type="AlphaFoldDB" id="A0A839RKA3"/>
<dbReference type="PRINTS" id="PR00455">
    <property type="entry name" value="HTHTETR"/>
</dbReference>
<dbReference type="InterPro" id="IPR001647">
    <property type="entry name" value="HTH_TetR"/>
</dbReference>
<reference evidence="6 7" key="1">
    <citation type="submission" date="2020-08" db="EMBL/GenBank/DDBJ databases">
        <title>Sequencing the genomes of 1000 actinobacteria strains.</title>
        <authorList>
            <person name="Klenk H.-P."/>
        </authorList>
    </citation>
    <scope>NUCLEOTIDE SEQUENCE [LARGE SCALE GENOMIC DNA]</scope>
    <source>
        <strain evidence="6 7">DSM 45258</strain>
    </source>
</reference>
<feature type="domain" description="HTH tetR-type" evidence="5">
    <location>
        <begin position="10"/>
        <end position="70"/>
    </location>
</feature>
<evidence type="ECO:0000256" key="2">
    <source>
        <dbReference type="ARBA" id="ARBA00023125"/>
    </source>
</evidence>
<evidence type="ECO:0000256" key="1">
    <source>
        <dbReference type="ARBA" id="ARBA00023015"/>
    </source>
</evidence>
<dbReference type="RefSeq" id="WP_074390913.1">
    <property type="nucleotide sequence ID" value="NZ_BDDI01000015.1"/>
</dbReference>
<dbReference type="SUPFAM" id="SSF48498">
    <property type="entry name" value="Tetracyclin repressor-like, C-terminal domain"/>
    <property type="match status" value="1"/>
</dbReference>
<evidence type="ECO:0000256" key="4">
    <source>
        <dbReference type="PROSITE-ProRule" id="PRU00335"/>
    </source>
</evidence>
<dbReference type="GO" id="GO:0000976">
    <property type="term" value="F:transcription cis-regulatory region binding"/>
    <property type="evidence" value="ECO:0007669"/>
    <property type="project" value="TreeGrafter"/>
</dbReference>
<evidence type="ECO:0000259" key="5">
    <source>
        <dbReference type="PROSITE" id="PS50977"/>
    </source>
</evidence>
<keyword evidence="3" id="KW-0804">Transcription</keyword>
<name>A0A839RKA3_9ACTN</name>
<keyword evidence="2 4" id="KW-0238">DNA-binding</keyword>
<dbReference type="InterPro" id="IPR009057">
    <property type="entry name" value="Homeodomain-like_sf"/>
</dbReference>
<evidence type="ECO:0000256" key="3">
    <source>
        <dbReference type="ARBA" id="ARBA00023163"/>
    </source>
</evidence>
<dbReference type="PANTHER" id="PTHR30055:SF234">
    <property type="entry name" value="HTH-TYPE TRANSCRIPTIONAL REGULATOR BETI"/>
    <property type="match status" value="1"/>
</dbReference>
<dbReference type="Gene3D" id="1.10.357.10">
    <property type="entry name" value="Tetracycline Repressor, domain 2"/>
    <property type="match status" value="1"/>
</dbReference>
<dbReference type="InterPro" id="IPR036271">
    <property type="entry name" value="Tet_transcr_reg_TetR-rel_C_sf"/>
</dbReference>
<organism evidence="6 7">
    <name type="scientific">Hoyosella altamirensis</name>
    <dbReference type="NCBI Taxonomy" id="616997"/>
    <lineage>
        <taxon>Bacteria</taxon>
        <taxon>Bacillati</taxon>
        <taxon>Actinomycetota</taxon>
        <taxon>Actinomycetes</taxon>
        <taxon>Mycobacteriales</taxon>
        <taxon>Hoyosellaceae</taxon>
        <taxon>Hoyosella</taxon>
    </lineage>
</organism>
<dbReference type="SUPFAM" id="SSF46689">
    <property type="entry name" value="Homeodomain-like"/>
    <property type="match status" value="1"/>
</dbReference>
<dbReference type="InterPro" id="IPR050109">
    <property type="entry name" value="HTH-type_TetR-like_transc_reg"/>
</dbReference>